<keyword evidence="4" id="KW-0067">ATP-binding</keyword>
<reference evidence="7" key="1">
    <citation type="submission" date="2018-09" db="EMBL/GenBank/DDBJ databases">
        <authorList>
            <person name="Livingstone P.G."/>
            <person name="Whitworth D.E."/>
        </authorList>
    </citation>
    <scope>NUCLEOTIDE SEQUENCE [LARGE SCALE GENOMIC DNA]</scope>
    <source>
        <strain evidence="7">AB050A</strain>
    </source>
</reference>
<dbReference type="Pfam" id="PF13424">
    <property type="entry name" value="TPR_12"/>
    <property type="match status" value="1"/>
</dbReference>
<dbReference type="AlphaFoldDB" id="A0A3A8QD91"/>
<gene>
    <name evidence="6" type="ORF">D7W81_15080</name>
</gene>
<dbReference type="EMBL" id="RAWK01000080">
    <property type="protein sequence ID" value="RKH66643.1"/>
    <property type="molecule type" value="Genomic_DNA"/>
</dbReference>
<evidence type="ECO:0000313" key="6">
    <source>
        <dbReference type="EMBL" id="RKH66643.1"/>
    </source>
</evidence>
<dbReference type="InterPro" id="IPR000719">
    <property type="entry name" value="Prot_kinase_dom"/>
</dbReference>
<comment type="caution">
    <text evidence="6">The sequence shown here is derived from an EMBL/GenBank/DDBJ whole genome shotgun (WGS) entry which is preliminary data.</text>
</comment>
<dbReference type="SUPFAM" id="SSF56112">
    <property type="entry name" value="Protein kinase-like (PK-like)"/>
    <property type="match status" value="1"/>
</dbReference>
<dbReference type="SMART" id="SM00028">
    <property type="entry name" value="TPR"/>
    <property type="match status" value="5"/>
</dbReference>
<dbReference type="RefSeq" id="WP_120556075.1">
    <property type="nucleotide sequence ID" value="NZ_RAWK01000080.1"/>
</dbReference>
<dbReference type="PANTHER" id="PTHR43289:SF34">
    <property type="entry name" value="SERINE_THREONINE-PROTEIN KINASE YBDM-RELATED"/>
    <property type="match status" value="1"/>
</dbReference>
<name>A0A3A8QD91_9BACT</name>
<dbReference type="CDD" id="cd14014">
    <property type="entry name" value="STKc_PknB_like"/>
    <property type="match status" value="1"/>
</dbReference>
<feature type="domain" description="Protein kinase" evidence="5">
    <location>
        <begin position="90"/>
        <end position="389"/>
    </location>
</feature>
<organism evidence="6 7">
    <name type="scientific">Corallococcus aberystwythensis</name>
    <dbReference type="NCBI Taxonomy" id="2316722"/>
    <lineage>
        <taxon>Bacteria</taxon>
        <taxon>Pseudomonadati</taxon>
        <taxon>Myxococcota</taxon>
        <taxon>Myxococcia</taxon>
        <taxon>Myxococcales</taxon>
        <taxon>Cystobacterineae</taxon>
        <taxon>Myxococcaceae</taxon>
        <taxon>Corallococcus</taxon>
    </lineage>
</organism>
<dbReference type="OrthoDB" id="9801841at2"/>
<evidence type="ECO:0000256" key="3">
    <source>
        <dbReference type="ARBA" id="ARBA00022777"/>
    </source>
</evidence>
<dbReference type="Pfam" id="PF00069">
    <property type="entry name" value="Pkinase"/>
    <property type="match status" value="1"/>
</dbReference>
<protein>
    <recommendedName>
        <fullName evidence="5">Protein kinase domain-containing protein</fullName>
    </recommendedName>
</protein>
<dbReference type="Gene3D" id="1.10.510.10">
    <property type="entry name" value="Transferase(Phosphotransferase) domain 1"/>
    <property type="match status" value="1"/>
</dbReference>
<keyword evidence="3" id="KW-0418">Kinase</keyword>
<dbReference type="Proteomes" id="UP000267003">
    <property type="component" value="Unassembled WGS sequence"/>
</dbReference>
<evidence type="ECO:0000259" key="5">
    <source>
        <dbReference type="PROSITE" id="PS50011"/>
    </source>
</evidence>
<keyword evidence="7" id="KW-1185">Reference proteome</keyword>
<dbReference type="InterPro" id="IPR019734">
    <property type="entry name" value="TPR_rpt"/>
</dbReference>
<dbReference type="Gene3D" id="1.25.40.10">
    <property type="entry name" value="Tetratricopeptide repeat domain"/>
    <property type="match status" value="2"/>
</dbReference>
<dbReference type="InterPro" id="IPR011009">
    <property type="entry name" value="Kinase-like_dom_sf"/>
</dbReference>
<dbReference type="Gene3D" id="3.30.200.20">
    <property type="entry name" value="Phosphorylase Kinase, domain 1"/>
    <property type="match status" value="1"/>
</dbReference>
<dbReference type="PROSITE" id="PS00108">
    <property type="entry name" value="PROTEIN_KINASE_ST"/>
    <property type="match status" value="1"/>
</dbReference>
<dbReference type="InterPro" id="IPR008271">
    <property type="entry name" value="Ser/Thr_kinase_AS"/>
</dbReference>
<sequence>MPESTPHLDEVELLDLADGIPSQSLRERAEGHLDACASCREALADFLRVRAVPAPDVHAARTAVMLSEPLTRSSRPRIPQVAQGTLLGRYVVLERLGAGGMGVVHAAYDPSLDRRIGLKLLRAPPSTGGSQGMTERLLREAQAAARTRHPHVVAVHDVGTFGDVVFIAMELVDGGTLRQHLKESARPWRDVVRLYLQAGRGLAAAHAAGVVHRDFKPDNVLVDKEGRARVTDFGLARLESTAHEAADAALAVNEALEATSPKGATALAPGEPASPNRAPLVTSVAGTPGYIAPEVLAGAPADARSDQYAFCVSLYEGLHGQRPSASEAGGLANRSNLPRAVHALVVRGLSPEPGARHPSMTVLLDALERAAFPRISAKVAAAGVGAGLIAIAAAVVVARGPSPCADDPTRFQGIWDADRKAVMLKAFQATGAPDAVAAYESTARALDTYASGWNDSRRDACLATHEHGTQSTAVLDLRTNCLERRRRELTALTEVLLAADRAGVATAPEAAQALSPLSRCADVEALSQPVPPPERPEVAARVKAAYAKLDEARARLGADRWQDAVDRVTPIITEAEALGYKPLLGEALLIEGEARSFLRDESAGPALRRAMLASLSGRDDLRAAEAAVYQVFVDGEVTQRPEQAKAHADEARALLERSGGSLELESQLLAYEGNSLEQQSRSSEALPVLQQALALQERLHGRDSPRLARALLTMASIQRSMGRAEEALATIQRARDVLEAAYGPDHPKTVMAINNLGGTLVELRRYQEGYEAFLESLRRYERIYGPDHQPLRYVGGLRSNLSAAAYRMGRYDEAERRMQEARNIYNQLYPKGSVFRIRSGTNQSQILMNQSRLTDALALIQEMEEEVQAARADGRSDPIFAAPSRCRAEAWMRLGQSERAVTEARRSVAILRELKAETELGESLRVLTVALTRAKQLNEARDVAREYLALHHKLAGEKARPPMEVEEMMAELALARGEVEEARQWAEQSLEGWSQTAAPPLEMANIRFILARALRKAHREPERARELATAARDAVLPTAEPRLLKLSELDAFLRAP</sequence>
<dbReference type="GO" id="GO:0005524">
    <property type="term" value="F:ATP binding"/>
    <property type="evidence" value="ECO:0007669"/>
    <property type="project" value="UniProtKB-KW"/>
</dbReference>
<dbReference type="PANTHER" id="PTHR43289">
    <property type="entry name" value="MITOGEN-ACTIVATED PROTEIN KINASE KINASE KINASE 20-RELATED"/>
    <property type="match status" value="1"/>
</dbReference>
<evidence type="ECO:0000313" key="7">
    <source>
        <dbReference type="Proteomes" id="UP000267003"/>
    </source>
</evidence>
<dbReference type="GO" id="GO:0004674">
    <property type="term" value="F:protein serine/threonine kinase activity"/>
    <property type="evidence" value="ECO:0007669"/>
    <property type="project" value="TreeGrafter"/>
</dbReference>
<evidence type="ECO:0000256" key="4">
    <source>
        <dbReference type="ARBA" id="ARBA00022840"/>
    </source>
</evidence>
<dbReference type="SUPFAM" id="SSF48452">
    <property type="entry name" value="TPR-like"/>
    <property type="match status" value="3"/>
</dbReference>
<proteinExistence type="predicted"/>
<accession>A0A3A8QD91</accession>
<evidence type="ECO:0000256" key="2">
    <source>
        <dbReference type="ARBA" id="ARBA00022741"/>
    </source>
</evidence>
<keyword evidence="1" id="KW-0808">Transferase</keyword>
<dbReference type="Pfam" id="PF13374">
    <property type="entry name" value="TPR_10"/>
    <property type="match status" value="2"/>
</dbReference>
<evidence type="ECO:0000256" key="1">
    <source>
        <dbReference type="ARBA" id="ARBA00022679"/>
    </source>
</evidence>
<dbReference type="PROSITE" id="PS50011">
    <property type="entry name" value="PROTEIN_KINASE_DOM"/>
    <property type="match status" value="1"/>
</dbReference>
<dbReference type="InterPro" id="IPR011990">
    <property type="entry name" value="TPR-like_helical_dom_sf"/>
</dbReference>
<keyword evidence="2" id="KW-0547">Nucleotide-binding</keyword>